<evidence type="ECO:0000256" key="6">
    <source>
        <dbReference type="ARBA" id="ARBA00022837"/>
    </source>
</evidence>
<keyword evidence="4" id="KW-0732">Signal</keyword>
<evidence type="ECO:0000256" key="4">
    <source>
        <dbReference type="ARBA" id="ARBA00022729"/>
    </source>
</evidence>
<keyword evidence="7" id="KW-0472">Membrane</keyword>
<dbReference type="Gene3D" id="3.40.720.10">
    <property type="entry name" value="Alkaline Phosphatase, subunit A"/>
    <property type="match status" value="1"/>
</dbReference>
<dbReference type="AlphaFoldDB" id="M5TXG5"/>
<keyword evidence="6" id="KW-0106">Calcium</keyword>
<comment type="cofactor">
    <cofactor evidence="1">
        <name>Ca(2+)</name>
        <dbReference type="ChEBI" id="CHEBI:29108"/>
    </cofactor>
</comment>
<evidence type="ECO:0000256" key="3">
    <source>
        <dbReference type="ARBA" id="ARBA00022723"/>
    </source>
</evidence>
<name>M5TXG5_9BACT</name>
<dbReference type="InterPro" id="IPR000917">
    <property type="entry name" value="Sulfatase_N"/>
</dbReference>
<keyword evidence="7" id="KW-1133">Transmembrane helix</keyword>
<evidence type="ECO:0000313" key="10">
    <source>
        <dbReference type="Proteomes" id="UP000011885"/>
    </source>
</evidence>
<gene>
    <name evidence="9" type="ORF">RSSM_04669</name>
</gene>
<dbReference type="SUPFAM" id="SSF53649">
    <property type="entry name" value="Alkaline phosphatase-like"/>
    <property type="match status" value="1"/>
</dbReference>
<dbReference type="GO" id="GO:0004065">
    <property type="term" value="F:arylsulfatase activity"/>
    <property type="evidence" value="ECO:0007669"/>
    <property type="project" value="TreeGrafter"/>
</dbReference>
<dbReference type="InterPro" id="IPR050738">
    <property type="entry name" value="Sulfatase"/>
</dbReference>
<dbReference type="CDD" id="cd16144">
    <property type="entry name" value="ARS_like"/>
    <property type="match status" value="1"/>
</dbReference>
<keyword evidence="5" id="KW-0378">Hydrolase</keyword>
<keyword evidence="7" id="KW-0812">Transmembrane</keyword>
<evidence type="ECO:0000256" key="2">
    <source>
        <dbReference type="ARBA" id="ARBA00008779"/>
    </source>
</evidence>
<proteinExistence type="inferred from homology"/>
<comment type="caution">
    <text evidence="9">The sequence shown here is derived from an EMBL/GenBank/DDBJ whole genome shotgun (WGS) entry which is preliminary data.</text>
</comment>
<reference evidence="9 10" key="1">
    <citation type="journal article" date="2013" name="Mar. Genomics">
        <title>Expression of sulfatases in Rhodopirellula baltica and the diversity of sulfatases in the genus Rhodopirellula.</title>
        <authorList>
            <person name="Wegner C.E."/>
            <person name="Richter-Heitmann T."/>
            <person name="Klindworth A."/>
            <person name="Klockow C."/>
            <person name="Richter M."/>
            <person name="Achstetter T."/>
            <person name="Glockner F.O."/>
            <person name="Harder J."/>
        </authorList>
    </citation>
    <scope>NUCLEOTIDE SEQUENCE [LARGE SCALE GENOMIC DNA]</scope>
    <source>
        <strain evidence="9 10">SM41</strain>
    </source>
</reference>
<dbReference type="PANTHER" id="PTHR42693">
    <property type="entry name" value="ARYLSULFATASE FAMILY MEMBER"/>
    <property type="match status" value="1"/>
</dbReference>
<dbReference type="GO" id="GO:0046872">
    <property type="term" value="F:metal ion binding"/>
    <property type="evidence" value="ECO:0007669"/>
    <property type="project" value="UniProtKB-KW"/>
</dbReference>
<dbReference type="Gene3D" id="3.30.1120.10">
    <property type="match status" value="1"/>
</dbReference>
<dbReference type="Pfam" id="PF00884">
    <property type="entry name" value="Sulfatase"/>
    <property type="match status" value="1"/>
</dbReference>
<dbReference type="InterPro" id="IPR017850">
    <property type="entry name" value="Alkaline_phosphatase_core_sf"/>
</dbReference>
<dbReference type="Proteomes" id="UP000011885">
    <property type="component" value="Unassembled WGS sequence"/>
</dbReference>
<protein>
    <submittedName>
        <fullName evidence="9">Sulfatase family protein</fullName>
    </submittedName>
</protein>
<keyword evidence="10" id="KW-1185">Reference proteome</keyword>
<dbReference type="EMBL" id="ANOH01000319">
    <property type="protein sequence ID" value="EMI53922.1"/>
    <property type="molecule type" value="Genomic_DNA"/>
</dbReference>
<evidence type="ECO:0000313" key="9">
    <source>
        <dbReference type="EMBL" id="EMI53922.1"/>
    </source>
</evidence>
<evidence type="ECO:0000256" key="5">
    <source>
        <dbReference type="ARBA" id="ARBA00022801"/>
    </source>
</evidence>
<feature type="domain" description="Sulfatase N-terminal" evidence="8">
    <location>
        <begin position="61"/>
        <end position="392"/>
    </location>
</feature>
<dbReference type="PANTHER" id="PTHR42693:SF42">
    <property type="entry name" value="ARYLSULFATASE G"/>
    <property type="match status" value="1"/>
</dbReference>
<dbReference type="PATRIC" id="fig|1263870.3.peg.4936"/>
<feature type="transmembrane region" description="Helical" evidence="7">
    <location>
        <begin position="21"/>
        <end position="50"/>
    </location>
</feature>
<evidence type="ECO:0000259" key="8">
    <source>
        <dbReference type="Pfam" id="PF00884"/>
    </source>
</evidence>
<evidence type="ECO:0000256" key="1">
    <source>
        <dbReference type="ARBA" id="ARBA00001913"/>
    </source>
</evidence>
<evidence type="ECO:0000256" key="7">
    <source>
        <dbReference type="SAM" id="Phobius"/>
    </source>
</evidence>
<keyword evidence="3" id="KW-0479">Metal-binding</keyword>
<comment type="similarity">
    <text evidence="2">Belongs to the sulfatase family.</text>
</comment>
<sequence length="533" mass="59273">METIQWVKLSERKRRVAGQHATREVAGLGHLCVVASLQSWILVMLFFWMAQGAQGAQGERPNILLVLVDDMGWKDMGCAGSTFYETPNLDRMAAEGARFLNGYSASVVCAPSRGALFSGKYPARTKLTNVFHGPPGPDDRLHDTSKYSGADHRALEARNRHVLPISEVIFAEAFVDGGYRTGFFGKWHIGECPNYYPDDRGFQVAKGYRVQAVGTGKSGHWMKTFKDYGANMEGVDPEAYLADVLTDQCIDFMTKNKDRPFLAVLSHYLAHAPIHPKPEKVGHYQNKPATDQNNPQYAAVMESIDESIGRLSAALQELGLEEKTLVLFTSDNGGWTPRATSNYPLMGGKSFPFEAGTRVPFIVKWSGKIKPTVSQERVIAMDLYPTMLAATGLPQRPQQHVDGINLMPHLTKGTELEDRPLVFHFPHYTHATGPYSAIIVDGWKLIRFFNDETGGCLLYNLKDDPYEQKDLAATTPERLAALNHRLDLALKGMSAEMPRRNPARKKTSPGMNLSSVKELAEKERAIFEARLGK</sequence>
<organism evidence="9 10">
    <name type="scientific">Rhodopirellula sallentina SM41</name>
    <dbReference type="NCBI Taxonomy" id="1263870"/>
    <lineage>
        <taxon>Bacteria</taxon>
        <taxon>Pseudomonadati</taxon>
        <taxon>Planctomycetota</taxon>
        <taxon>Planctomycetia</taxon>
        <taxon>Pirellulales</taxon>
        <taxon>Pirellulaceae</taxon>
        <taxon>Rhodopirellula</taxon>
    </lineage>
</organism>
<accession>M5TXG5</accession>